<keyword evidence="1" id="KW-0175">Coiled coil</keyword>
<evidence type="ECO:0000313" key="3">
    <source>
        <dbReference type="Proteomes" id="UP000322362"/>
    </source>
</evidence>
<name>A0A5D4GS69_9SPHI</name>
<keyword evidence="3" id="KW-1185">Reference proteome</keyword>
<proteinExistence type="predicted"/>
<dbReference type="Proteomes" id="UP000322362">
    <property type="component" value="Unassembled WGS sequence"/>
</dbReference>
<evidence type="ECO:0000256" key="1">
    <source>
        <dbReference type="SAM" id="Coils"/>
    </source>
</evidence>
<dbReference type="AlphaFoldDB" id="A0A5D4GS69"/>
<comment type="caution">
    <text evidence="2">The sequence shown here is derived from an EMBL/GenBank/DDBJ whole genome shotgun (WGS) entry which is preliminary data.</text>
</comment>
<organism evidence="2 3">
    <name type="scientific">Sphingobacterium phlebotomi</name>
    <dbReference type="NCBI Taxonomy" id="2605433"/>
    <lineage>
        <taxon>Bacteria</taxon>
        <taxon>Pseudomonadati</taxon>
        <taxon>Bacteroidota</taxon>
        <taxon>Sphingobacteriia</taxon>
        <taxon>Sphingobacteriales</taxon>
        <taxon>Sphingobacteriaceae</taxon>
        <taxon>Sphingobacterium</taxon>
    </lineage>
</organism>
<reference evidence="2 3" key="1">
    <citation type="submission" date="2019-08" db="EMBL/GenBank/DDBJ databases">
        <title>Phlebobacter frassis gen. nov. sp. nov., a new member of family Sphingobacteriaceae isolated from sand fly rearing media.</title>
        <authorList>
            <person name="Kakumanu M.L."/>
            <person name="Marayati B.F."/>
            <person name="Wada-Katsumata A."/>
            <person name="Wasserberg G."/>
            <person name="Schal C."/>
            <person name="Apperson C.S."/>
            <person name="Ponnusamy L."/>
        </authorList>
    </citation>
    <scope>NUCLEOTIDE SEQUENCE [LARGE SCALE GENOMIC DNA]</scope>
    <source>
        <strain evidence="2 3">SSI9</strain>
    </source>
</reference>
<evidence type="ECO:0000313" key="2">
    <source>
        <dbReference type="EMBL" id="TYR31671.1"/>
    </source>
</evidence>
<dbReference type="EMBL" id="VTAV01000024">
    <property type="protein sequence ID" value="TYR31671.1"/>
    <property type="molecule type" value="Genomic_DNA"/>
</dbReference>
<accession>A0A5D4GS69</accession>
<gene>
    <name evidence="2" type="ORF">FXV77_20730</name>
</gene>
<feature type="coiled-coil region" evidence="1">
    <location>
        <begin position="25"/>
        <end position="52"/>
    </location>
</feature>
<sequence>MSNNTDLKQKFSEKVQAFTAKCDEQHHAIAQKKEQERKKEEEQAKCKEDVAKKFDDTILKDLRHLFTEIKPAFSSPYLEIILDTHDQHEHFYILDDDEIPAFAALAVDAKSKVDSNIFDCPRYLFFVTSISSNSFALSLNNEYREVLRFGAHEDDESTLLQTYSFDDYDFNEIRGHIEKYLTDELSYLHENFKVRSEEWED</sequence>
<protein>
    <submittedName>
        <fullName evidence="2">Uncharacterized protein</fullName>
    </submittedName>
</protein>
<dbReference type="RefSeq" id="WP_148921160.1">
    <property type="nucleotide sequence ID" value="NZ_VTAV01000024.1"/>
</dbReference>